<name>A0A815Q9E1_9BILA</name>
<protein>
    <submittedName>
        <fullName evidence="2">Uncharacterized protein</fullName>
    </submittedName>
</protein>
<evidence type="ECO:0000313" key="1">
    <source>
        <dbReference type="EMBL" id="CAF1146436.1"/>
    </source>
</evidence>
<comment type="caution">
    <text evidence="2">The sequence shown here is derived from an EMBL/GenBank/DDBJ whole genome shotgun (WGS) entry which is preliminary data.</text>
</comment>
<gene>
    <name evidence="2" type="ORF">JXQ802_LOCUS38123</name>
    <name evidence="1" type="ORF">PYM288_LOCUS21988</name>
</gene>
<dbReference type="Proteomes" id="UP000663870">
    <property type="component" value="Unassembled WGS sequence"/>
</dbReference>
<dbReference type="EMBL" id="CAJNOH010000908">
    <property type="protein sequence ID" value="CAF1146436.1"/>
    <property type="molecule type" value="Genomic_DNA"/>
</dbReference>
<dbReference type="Proteomes" id="UP000663854">
    <property type="component" value="Unassembled WGS sequence"/>
</dbReference>
<evidence type="ECO:0000313" key="2">
    <source>
        <dbReference type="EMBL" id="CAF1460189.1"/>
    </source>
</evidence>
<dbReference type="AlphaFoldDB" id="A0A815Q9E1"/>
<reference evidence="2" key="1">
    <citation type="submission" date="2021-02" db="EMBL/GenBank/DDBJ databases">
        <authorList>
            <person name="Nowell W R."/>
        </authorList>
    </citation>
    <scope>NUCLEOTIDE SEQUENCE</scope>
</reference>
<sequence length="244" mass="27514">MAAEASTSQSSSATITTKNEIQVMMFPSFDVHMFDGQFNFLINRLQINDRLRIPIQDAKATARSLLNLYTQAVNANIGAADLFDRLTDSLRMPGEIANTIVDICQSVPYLKTQFISQSGLCISYPDLTDNKKRQRTFALMQSPLIIEATTRLIAFFSNRQLYIPSIKKLIEDFIACLPVIKDSNHNRSSTNISDLVEEMLTQTRIELDIETINRNSFMESEPLDNPSNAQTLTGKIIVNKKVRD</sequence>
<proteinExistence type="predicted"/>
<keyword evidence="3" id="KW-1185">Reference proteome</keyword>
<accession>A0A815Q9E1</accession>
<dbReference type="EMBL" id="CAJNOL010002089">
    <property type="protein sequence ID" value="CAF1460189.1"/>
    <property type="molecule type" value="Genomic_DNA"/>
</dbReference>
<evidence type="ECO:0000313" key="3">
    <source>
        <dbReference type="Proteomes" id="UP000663870"/>
    </source>
</evidence>
<organism evidence="2 3">
    <name type="scientific">Rotaria sordida</name>
    <dbReference type="NCBI Taxonomy" id="392033"/>
    <lineage>
        <taxon>Eukaryota</taxon>
        <taxon>Metazoa</taxon>
        <taxon>Spiralia</taxon>
        <taxon>Gnathifera</taxon>
        <taxon>Rotifera</taxon>
        <taxon>Eurotatoria</taxon>
        <taxon>Bdelloidea</taxon>
        <taxon>Philodinida</taxon>
        <taxon>Philodinidae</taxon>
        <taxon>Rotaria</taxon>
    </lineage>
</organism>